<feature type="transmembrane region" description="Helical" evidence="1">
    <location>
        <begin position="81"/>
        <end position="99"/>
    </location>
</feature>
<organism evidence="2 3">
    <name type="scientific">Balneicella halophila</name>
    <dbReference type="NCBI Taxonomy" id="1537566"/>
    <lineage>
        <taxon>Bacteria</taxon>
        <taxon>Pseudomonadati</taxon>
        <taxon>Bacteroidota</taxon>
        <taxon>Bacteroidia</taxon>
        <taxon>Bacteroidales</taxon>
        <taxon>Balneicellaceae</taxon>
        <taxon>Balneicella</taxon>
    </lineage>
</organism>
<evidence type="ECO:0000256" key="1">
    <source>
        <dbReference type="SAM" id="Phobius"/>
    </source>
</evidence>
<comment type="caution">
    <text evidence="2">The sequence shown here is derived from an EMBL/GenBank/DDBJ whole genome shotgun (WGS) entry which is preliminary data.</text>
</comment>
<name>A0A7L4UQJ0_BALHA</name>
<reference evidence="2 3" key="1">
    <citation type="submission" date="2018-05" db="EMBL/GenBank/DDBJ databases">
        <title>Genomic Encyclopedia of Type Strains, Phase IV (KMG-IV): sequencing the most valuable type-strain genomes for metagenomic binning, comparative biology and taxonomic classification.</title>
        <authorList>
            <person name="Goeker M."/>
        </authorList>
    </citation>
    <scope>NUCLEOTIDE SEQUENCE [LARGE SCALE GENOMIC DNA]</scope>
    <source>
        <strain evidence="2 3">DSM 28579</strain>
    </source>
</reference>
<dbReference type="Proteomes" id="UP000251835">
    <property type="component" value="Unassembled WGS sequence"/>
</dbReference>
<keyword evidence="1" id="KW-0812">Transmembrane</keyword>
<feature type="transmembrane region" description="Helical" evidence="1">
    <location>
        <begin position="5"/>
        <end position="23"/>
    </location>
</feature>
<accession>A0A7L4UQJ0</accession>
<proteinExistence type="predicted"/>
<keyword evidence="1" id="KW-1133">Transmembrane helix</keyword>
<gene>
    <name evidence="2" type="ORF">C7377_1183</name>
</gene>
<evidence type="ECO:0000313" key="2">
    <source>
        <dbReference type="EMBL" id="PVX50862.1"/>
    </source>
</evidence>
<feature type="transmembrane region" description="Helical" evidence="1">
    <location>
        <begin position="29"/>
        <end position="50"/>
    </location>
</feature>
<evidence type="ECO:0000313" key="3">
    <source>
        <dbReference type="Proteomes" id="UP000251835"/>
    </source>
</evidence>
<dbReference type="RefSeq" id="WP_116496417.1">
    <property type="nucleotide sequence ID" value="NZ_QENZ01000004.1"/>
</dbReference>
<dbReference type="EMBL" id="QENZ01000004">
    <property type="protein sequence ID" value="PVX50862.1"/>
    <property type="molecule type" value="Genomic_DNA"/>
</dbReference>
<keyword evidence="3" id="KW-1185">Reference proteome</keyword>
<protein>
    <submittedName>
        <fullName evidence="2">Uncharacterized protein</fullName>
    </submittedName>
</protein>
<sequence>MNRRFLLALPMMLILAYIVYVLATQWQVFGIIDFIGIFFALIVAVHFVWMQLSYRFIDFKDHFKIKDVYSNVEEYQKQRRMTNYVLITILLAFIALKYFL</sequence>
<keyword evidence="1" id="KW-0472">Membrane</keyword>
<dbReference type="AlphaFoldDB" id="A0A7L4UQJ0"/>